<dbReference type="SUPFAM" id="SSF56784">
    <property type="entry name" value="HAD-like"/>
    <property type="match status" value="1"/>
</dbReference>
<evidence type="ECO:0000313" key="2">
    <source>
        <dbReference type="EMBL" id="PJF17757.1"/>
    </source>
</evidence>
<evidence type="ECO:0000256" key="1">
    <source>
        <dbReference type="SAM" id="SignalP"/>
    </source>
</evidence>
<evidence type="ECO:0000313" key="3">
    <source>
        <dbReference type="Proteomes" id="UP000240830"/>
    </source>
</evidence>
<comment type="caution">
    <text evidence="2">The sequence shown here is derived from an EMBL/GenBank/DDBJ whole genome shotgun (WGS) entry which is preliminary data.</text>
</comment>
<name>A0A2H9TJ28_9FUNG</name>
<protein>
    <submittedName>
        <fullName evidence="2">Putative pyrimidine 5-nucleotidase protein</fullName>
    </submittedName>
</protein>
<dbReference type="Gene3D" id="3.40.50.1000">
    <property type="entry name" value="HAD superfamily/HAD-like"/>
    <property type="match status" value="1"/>
</dbReference>
<keyword evidence="1" id="KW-0732">Signal</keyword>
<dbReference type="OrthoDB" id="1065058at2759"/>
<gene>
    <name evidence="2" type="ORF">PSACC_02420</name>
</gene>
<reference evidence="2 3" key="1">
    <citation type="submission" date="2016-10" db="EMBL/GenBank/DDBJ databases">
        <title>The genome of Paramicrosporidium saccamoebae is the missing link in understanding Cryptomycota and Microsporidia evolution.</title>
        <authorList>
            <person name="Quandt C.A."/>
            <person name="Beaudet D."/>
            <person name="Corsaro D."/>
            <person name="Michel R."/>
            <person name="Corradi N."/>
            <person name="James T."/>
        </authorList>
    </citation>
    <scope>NUCLEOTIDE SEQUENCE [LARGE SCALE GENOMIC DNA]</scope>
    <source>
        <strain evidence="2 3">KSL3</strain>
    </source>
</reference>
<dbReference type="InterPro" id="IPR036412">
    <property type="entry name" value="HAD-like_sf"/>
</dbReference>
<dbReference type="STRING" id="1246581.A0A2H9TJ28"/>
<proteinExistence type="predicted"/>
<dbReference type="GO" id="GO:0009166">
    <property type="term" value="P:nucleotide catabolic process"/>
    <property type="evidence" value="ECO:0007669"/>
    <property type="project" value="TreeGrafter"/>
</dbReference>
<dbReference type="GO" id="GO:0006206">
    <property type="term" value="P:pyrimidine nucleobase metabolic process"/>
    <property type="evidence" value="ECO:0007669"/>
    <property type="project" value="TreeGrafter"/>
</dbReference>
<dbReference type="EMBL" id="MTSL01000159">
    <property type="protein sequence ID" value="PJF17757.1"/>
    <property type="molecule type" value="Genomic_DNA"/>
</dbReference>
<organism evidence="2 3">
    <name type="scientific">Paramicrosporidium saccamoebae</name>
    <dbReference type="NCBI Taxonomy" id="1246581"/>
    <lineage>
        <taxon>Eukaryota</taxon>
        <taxon>Fungi</taxon>
        <taxon>Fungi incertae sedis</taxon>
        <taxon>Cryptomycota</taxon>
        <taxon>Cryptomycota incertae sedis</taxon>
        <taxon>Paramicrosporidium</taxon>
    </lineage>
</organism>
<dbReference type="PANTHER" id="PTHR47438:SF1">
    <property type="entry name" value="PHOSPHATE METABOLISM PROTEIN 8-RELATED"/>
    <property type="match status" value="1"/>
</dbReference>
<feature type="chain" id="PRO_5014112259" evidence="1">
    <location>
        <begin position="19"/>
        <end position="241"/>
    </location>
</feature>
<dbReference type="InterPro" id="IPR023214">
    <property type="entry name" value="HAD_sf"/>
</dbReference>
<dbReference type="InterPro" id="IPR052791">
    <property type="entry name" value="SSM1_domain"/>
</dbReference>
<keyword evidence="3" id="KW-1185">Reference proteome</keyword>
<dbReference type="GO" id="GO:0008252">
    <property type="term" value="F:nucleotidase activity"/>
    <property type="evidence" value="ECO:0007669"/>
    <property type="project" value="TreeGrafter"/>
</dbReference>
<feature type="signal peptide" evidence="1">
    <location>
        <begin position="1"/>
        <end position="18"/>
    </location>
</feature>
<dbReference type="PANTHER" id="PTHR47438">
    <property type="entry name" value="PHOSPHATE METABOLISM PROTEIN 8-RELATED"/>
    <property type="match status" value="1"/>
</dbReference>
<dbReference type="Proteomes" id="UP000240830">
    <property type="component" value="Unassembled WGS sequence"/>
</dbReference>
<dbReference type="AlphaFoldDB" id="A0A2H9TJ28"/>
<sequence>MQCLFKCVSLSLIAAVAASTHVLKELTSRPKLVLGLDGTIYSTMHEFHRHLEDINRQYLMECFASCFAENQQAAISDNYVRDFHPLLVGMTCNSDQSLGGYDEYVKQRVDYESLKTSDKLIDCLQNSNADIIVFTELGLLHAQQVLFRLGIQGFVHQIVYRDFANTEACAKPEQEAYQQLQKSLAVETKNMYFVDADLKSAEIAQSLGWNILQVQNVDGQDSHSASIPWAKSIRQAFPNIF</sequence>
<accession>A0A2H9TJ28</accession>